<keyword evidence="5" id="KW-0175">Coiled coil</keyword>
<evidence type="ECO:0000256" key="3">
    <source>
        <dbReference type="ARBA" id="ARBA00022801"/>
    </source>
</evidence>
<dbReference type="PANTHER" id="PTHR12606:SF141">
    <property type="entry name" value="GH15225P-RELATED"/>
    <property type="match status" value="1"/>
</dbReference>
<evidence type="ECO:0000313" key="9">
    <source>
        <dbReference type="Proteomes" id="UP000828390"/>
    </source>
</evidence>
<dbReference type="GO" id="GO:0006508">
    <property type="term" value="P:proteolysis"/>
    <property type="evidence" value="ECO:0007669"/>
    <property type="project" value="UniProtKB-KW"/>
</dbReference>
<dbReference type="GO" id="GO:0005634">
    <property type="term" value="C:nucleus"/>
    <property type="evidence" value="ECO:0007669"/>
    <property type="project" value="TreeGrafter"/>
</dbReference>
<reference evidence="8" key="2">
    <citation type="submission" date="2020-11" db="EMBL/GenBank/DDBJ databases">
        <authorList>
            <person name="McCartney M.A."/>
            <person name="Auch B."/>
            <person name="Kono T."/>
            <person name="Mallez S."/>
            <person name="Becker A."/>
            <person name="Gohl D.M."/>
            <person name="Silverstein K.A.T."/>
            <person name="Koren S."/>
            <person name="Bechman K.B."/>
            <person name="Herman A."/>
            <person name="Abrahante J.E."/>
            <person name="Garbe J."/>
        </authorList>
    </citation>
    <scope>NUCLEOTIDE SEQUENCE</scope>
    <source>
        <strain evidence="8">Duluth1</strain>
        <tissue evidence="8">Whole animal</tissue>
    </source>
</reference>
<feature type="region of interest" description="Disordered" evidence="6">
    <location>
        <begin position="143"/>
        <end position="170"/>
    </location>
</feature>
<proteinExistence type="inferred from homology"/>
<feature type="domain" description="Ubiquitin-like protease family profile" evidence="7">
    <location>
        <begin position="469"/>
        <end position="631"/>
    </location>
</feature>
<dbReference type="InterPro" id="IPR003653">
    <property type="entry name" value="Peptidase_C48_C"/>
</dbReference>
<dbReference type="GO" id="GO:0060255">
    <property type="term" value="P:regulation of macromolecule metabolic process"/>
    <property type="evidence" value="ECO:0007669"/>
    <property type="project" value="UniProtKB-ARBA"/>
</dbReference>
<evidence type="ECO:0000259" key="7">
    <source>
        <dbReference type="PROSITE" id="PS50600"/>
    </source>
</evidence>
<dbReference type="InterPro" id="IPR038765">
    <property type="entry name" value="Papain-like_cys_pep_sf"/>
</dbReference>
<feature type="compositionally biased region" description="Basic and acidic residues" evidence="6">
    <location>
        <begin position="258"/>
        <end position="271"/>
    </location>
</feature>
<evidence type="ECO:0000256" key="6">
    <source>
        <dbReference type="SAM" id="MobiDB-lite"/>
    </source>
</evidence>
<comment type="similarity">
    <text evidence="1">Belongs to the peptidase C48 family.</text>
</comment>
<organism evidence="8 9">
    <name type="scientific">Dreissena polymorpha</name>
    <name type="common">Zebra mussel</name>
    <name type="synonym">Mytilus polymorpha</name>
    <dbReference type="NCBI Taxonomy" id="45954"/>
    <lineage>
        <taxon>Eukaryota</taxon>
        <taxon>Metazoa</taxon>
        <taxon>Spiralia</taxon>
        <taxon>Lophotrochozoa</taxon>
        <taxon>Mollusca</taxon>
        <taxon>Bivalvia</taxon>
        <taxon>Autobranchia</taxon>
        <taxon>Heteroconchia</taxon>
        <taxon>Euheterodonta</taxon>
        <taxon>Imparidentia</taxon>
        <taxon>Neoheterodontei</taxon>
        <taxon>Myida</taxon>
        <taxon>Dreissenoidea</taxon>
        <taxon>Dreissenidae</taxon>
        <taxon>Dreissena</taxon>
    </lineage>
</organism>
<feature type="compositionally biased region" description="Basic and acidic residues" evidence="6">
    <location>
        <begin position="99"/>
        <end position="109"/>
    </location>
</feature>
<dbReference type="Gene3D" id="3.40.395.10">
    <property type="entry name" value="Adenoviral Proteinase, Chain A"/>
    <property type="match status" value="1"/>
</dbReference>
<dbReference type="Pfam" id="PF02902">
    <property type="entry name" value="Peptidase_C48"/>
    <property type="match status" value="1"/>
</dbReference>
<feature type="region of interest" description="Disordered" evidence="6">
    <location>
        <begin position="258"/>
        <end position="291"/>
    </location>
</feature>
<dbReference type="GO" id="GO:0080090">
    <property type="term" value="P:regulation of primary metabolic process"/>
    <property type="evidence" value="ECO:0007669"/>
    <property type="project" value="UniProtKB-ARBA"/>
</dbReference>
<name>A0A9D4BFG4_DREPO</name>
<feature type="region of interest" description="Disordered" evidence="6">
    <location>
        <begin position="89"/>
        <end position="121"/>
    </location>
</feature>
<accession>A0A9D4BFG4</accession>
<comment type="caution">
    <text evidence="8">The sequence shown here is derived from an EMBL/GenBank/DDBJ whole genome shotgun (WGS) entry which is preliminary data.</text>
</comment>
<dbReference type="AlphaFoldDB" id="A0A9D4BFG4"/>
<protein>
    <recommendedName>
        <fullName evidence="7">Ubiquitin-like protease family profile domain-containing protein</fullName>
    </recommendedName>
</protein>
<evidence type="ECO:0000256" key="1">
    <source>
        <dbReference type="ARBA" id="ARBA00005234"/>
    </source>
</evidence>
<evidence type="ECO:0000313" key="8">
    <source>
        <dbReference type="EMBL" id="KAH3692800.1"/>
    </source>
</evidence>
<keyword evidence="3" id="KW-0378">Hydrolase</keyword>
<dbReference type="OrthoDB" id="1939479at2759"/>
<evidence type="ECO:0000256" key="5">
    <source>
        <dbReference type="SAM" id="Coils"/>
    </source>
</evidence>
<dbReference type="PROSITE" id="PS50600">
    <property type="entry name" value="ULP_PROTEASE"/>
    <property type="match status" value="1"/>
</dbReference>
<gene>
    <name evidence="8" type="ORF">DPMN_194552</name>
</gene>
<dbReference type="GO" id="GO:0016926">
    <property type="term" value="P:protein desumoylation"/>
    <property type="evidence" value="ECO:0007669"/>
    <property type="project" value="TreeGrafter"/>
</dbReference>
<keyword evidence="9" id="KW-1185">Reference proteome</keyword>
<dbReference type="PANTHER" id="PTHR12606">
    <property type="entry name" value="SENTRIN/SUMO-SPECIFIC PROTEASE"/>
    <property type="match status" value="1"/>
</dbReference>
<dbReference type="EMBL" id="JAIWYP010000019">
    <property type="protein sequence ID" value="KAH3692800.1"/>
    <property type="molecule type" value="Genomic_DNA"/>
</dbReference>
<feature type="coiled-coil region" evidence="5">
    <location>
        <begin position="395"/>
        <end position="445"/>
    </location>
</feature>
<feature type="compositionally biased region" description="Polar residues" evidence="6">
    <location>
        <begin position="277"/>
        <end position="291"/>
    </location>
</feature>
<dbReference type="FunFam" id="3.40.395.10:FF:000001">
    <property type="entry name" value="Sentrin-specific protease 1"/>
    <property type="match status" value="1"/>
</dbReference>
<sequence>MIHSFTNKFKSLIFASEEKDDVPNVDRKRKRPFDEGPDGVELGGVKKIKTERTSSFFDLFSTNIVQNMADWVQKKTPALFNWGSVEDKPVNHNGNGVRRNGDHHTDSFKKSSAPLSYSRNDVPTAYRPGTFQVYEPTYKQLTTDNLSRGPLHKRSTESRTVQTDDLPGTLIPNRPHRAKEKFITRNKHQFSASESVRLDERARYQQLLQKFTTVPLGETGDTAKKEIKHPVRVPELTKFYFKGNDSILGATVGPDVKKDVPSRSTRQDSVKFKVHPSQKSTPRPVVNGTTSPVDESLIHITDISAIPSMQPDSVRKQPPPKIIDLTDDDDRVEITRKSLPRSELSTPVDDYRASKFLSEDWIKDLTTKYSSKARELERQVAQEKIKTQVWDEQRKKDAEDLEKKIRVNLKIYQREPVVIEDVPISDEEEEEREEKEEVLPELTSEMESRITQCLQRGNGADVLVDKFKQQITRTDIATLGGLNWLNDEVINFYMNLLMDRGSKTNMPKVHAFNTFFYPKISQGGQQSVRRWTKTVDVLAVDYIIVPVHLGMHWCLAVINFKKKEIQYYDSMGGTNQKCLNLLKTYLCDESKEKKKKDFDLNGWNTVTMKDIPQQMNGSDCGMFTCKFADYITREAPITFTQQHMPYFRRRMVYEIVTGKLLQ</sequence>
<reference evidence="8" key="1">
    <citation type="journal article" date="2019" name="bioRxiv">
        <title>The Genome of the Zebra Mussel, Dreissena polymorpha: A Resource for Invasive Species Research.</title>
        <authorList>
            <person name="McCartney M.A."/>
            <person name="Auch B."/>
            <person name="Kono T."/>
            <person name="Mallez S."/>
            <person name="Zhang Y."/>
            <person name="Obille A."/>
            <person name="Becker A."/>
            <person name="Abrahante J.E."/>
            <person name="Garbe J."/>
            <person name="Badalamenti J.P."/>
            <person name="Herman A."/>
            <person name="Mangelson H."/>
            <person name="Liachko I."/>
            <person name="Sullivan S."/>
            <person name="Sone E.D."/>
            <person name="Koren S."/>
            <person name="Silverstein K.A.T."/>
            <person name="Beckman K.B."/>
            <person name="Gohl D.M."/>
        </authorList>
    </citation>
    <scope>NUCLEOTIDE SEQUENCE</scope>
    <source>
        <strain evidence="8">Duluth1</strain>
        <tissue evidence="8">Whole animal</tissue>
    </source>
</reference>
<evidence type="ECO:0000256" key="2">
    <source>
        <dbReference type="ARBA" id="ARBA00022670"/>
    </source>
</evidence>
<dbReference type="GO" id="GO:0016929">
    <property type="term" value="F:deSUMOylase activity"/>
    <property type="evidence" value="ECO:0007669"/>
    <property type="project" value="TreeGrafter"/>
</dbReference>
<dbReference type="Proteomes" id="UP000828390">
    <property type="component" value="Unassembled WGS sequence"/>
</dbReference>
<keyword evidence="2" id="KW-0645">Protease</keyword>
<feature type="region of interest" description="Disordered" evidence="6">
    <location>
        <begin position="19"/>
        <end position="38"/>
    </location>
</feature>
<keyword evidence="4" id="KW-0788">Thiol protease</keyword>
<dbReference type="SUPFAM" id="SSF54001">
    <property type="entry name" value="Cysteine proteinases"/>
    <property type="match status" value="1"/>
</dbReference>
<evidence type="ECO:0000256" key="4">
    <source>
        <dbReference type="ARBA" id="ARBA00022807"/>
    </source>
</evidence>